<organism evidence="6 7">
    <name type="scientific">Heracleum sosnowskyi</name>
    <dbReference type="NCBI Taxonomy" id="360622"/>
    <lineage>
        <taxon>Eukaryota</taxon>
        <taxon>Viridiplantae</taxon>
        <taxon>Streptophyta</taxon>
        <taxon>Embryophyta</taxon>
        <taxon>Tracheophyta</taxon>
        <taxon>Spermatophyta</taxon>
        <taxon>Magnoliopsida</taxon>
        <taxon>eudicotyledons</taxon>
        <taxon>Gunneridae</taxon>
        <taxon>Pentapetalae</taxon>
        <taxon>asterids</taxon>
        <taxon>campanulids</taxon>
        <taxon>Apiales</taxon>
        <taxon>Apiaceae</taxon>
        <taxon>Apioideae</taxon>
        <taxon>apioid superclade</taxon>
        <taxon>Tordylieae</taxon>
        <taxon>Tordyliinae</taxon>
        <taxon>Heracleum</taxon>
    </lineage>
</organism>
<dbReference type="GO" id="GO:0005524">
    <property type="term" value="F:ATP binding"/>
    <property type="evidence" value="ECO:0007669"/>
    <property type="project" value="UniProtKB-KW"/>
</dbReference>
<dbReference type="AlphaFoldDB" id="A0AAD8GR09"/>
<dbReference type="SUPFAM" id="SSF56112">
    <property type="entry name" value="Protein kinase-like (PK-like)"/>
    <property type="match status" value="1"/>
</dbReference>
<keyword evidence="4 6" id="KW-0418">Kinase</keyword>
<protein>
    <submittedName>
        <fullName evidence="6">Serine/threonine-protein kinase ppk5</fullName>
    </submittedName>
</protein>
<keyword evidence="1" id="KW-0723">Serine/threonine-protein kinase</keyword>
<dbReference type="Proteomes" id="UP001237642">
    <property type="component" value="Unassembled WGS sequence"/>
</dbReference>
<reference evidence="6" key="2">
    <citation type="submission" date="2023-05" db="EMBL/GenBank/DDBJ databases">
        <authorList>
            <person name="Schelkunov M.I."/>
        </authorList>
    </citation>
    <scope>NUCLEOTIDE SEQUENCE</scope>
    <source>
        <strain evidence="6">Hsosn_3</strain>
        <tissue evidence="6">Leaf</tissue>
    </source>
</reference>
<keyword evidence="2" id="KW-0808">Transferase</keyword>
<dbReference type="GO" id="GO:0004674">
    <property type="term" value="F:protein serine/threonine kinase activity"/>
    <property type="evidence" value="ECO:0007669"/>
    <property type="project" value="UniProtKB-KW"/>
</dbReference>
<evidence type="ECO:0000313" key="7">
    <source>
        <dbReference type="Proteomes" id="UP001237642"/>
    </source>
</evidence>
<dbReference type="InterPro" id="IPR050494">
    <property type="entry name" value="Ser_Thr_dual-spec_kinase"/>
</dbReference>
<dbReference type="PANTHER" id="PTHR24058">
    <property type="entry name" value="DUAL SPECIFICITY PROTEIN KINASE"/>
    <property type="match status" value="1"/>
</dbReference>
<keyword evidence="7" id="KW-1185">Reference proteome</keyword>
<gene>
    <name evidence="6" type="ORF">POM88_052737</name>
</gene>
<dbReference type="EMBL" id="JAUIZM010000014">
    <property type="protein sequence ID" value="KAK1352899.1"/>
    <property type="molecule type" value="Genomic_DNA"/>
</dbReference>
<evidence type="ECO:0000313" key="6">
    <source>
        <dbReference type="EMBL" id="KAK1352899.1"/>
    </source>
</evidence>
<evidence type="ECO:0000256" key="3">
    <source>
        <dbReference type="ARBA" id="ARBA00022741"/>
    </source>
</evidence>
<dbReference type="Gene3D" id="1.10.510.10">
    <property type="entry name" value="Transferase(Phosphotransferase) domain 1"/>
    <property type="match status" value="1"/>
</dbReference>
<keyword evidence="5" id="KW-0067">ATP-binding</keyword>
<dbReference type="PANTHER" id="PTHR24058:SF113">
    <property type="entry name" value="HYPOTHETICAL SER-THR PROTEIN KINASE"/>
    <property type="match status" value="1"/>
</dbReference>
<evidence type="ECO:0000256" key="2">
    <source>
        <dbReference type="ARBA" id="ARBA00022679"/>
    </source>
</evidence>
<keyword evidence="3" id="KW-0547">Nucleotide-binding</keyword>
<evidence type="ECO:0000256" key="4">
    <source>
        <dbReference type="ARBA" id="ARBA00022777"/>
    </source>
</evidence>
<sequence>MLLGRMIGILGPIDMEILASGQDTYKYFTKENDMHHINEDTKQLKYIIPEESSLEDHLQNSDVGLANFLRDILEINSLKHITTSEALEHPWLSYSYSYDSSFC</sequence>
<evidence type="ECO:0000256" key="5">
    <source>
        <dbReference type="ARBA" id="ARBA00022840"/>
    </source>
</evidence>
<evidence type="ECO:0000256" key="1">
    <source>
        <dbReference type="ARBA" id="ARBA00022527"/>
    </source>
</evidence>
<comment type="caution">
    <text evidence="6">The sequence shown here is derived from an EMBL/GenBank/DDBJ whole genome shotgun (WGS) entry which is preliminary data.</text>
</comment>
<accession>A0AAD8GR09</accession>
<dbReference type="InterPro" id="IPR011009">
    <property type="entry name" value="Kinase-like_dom_sf"/>
</dbReference>
<proteinExistence type="predicted"/>
<reference evidence="6" key="1">
    <citation type="submission" date="2023-02" db="EMBL/GenBank/DDBJ databases">
        <title>Genome of toxic invasive species Heracleum sosnowskyi carries increased number of genes despite the absence of recent whole-genome duplications.</title>
        <authorList>
            <person name="Schelkunov M."/>
            <person name="Shtratnikova V."/>
            <person name="Makarenko M."/>
            <person name="Klepikova A."/>
            <person name="Omelchenko D."/>
            <person name="Novikova G."/>
            <person name="Obukhova E."/>
            <person name="Bogdanov V."/>
            <person name="Penin A."/>
            <person name="Logacheva M."/>
        </authorList>
    </citation>
    <scope>NUCLEOTIDE SEQUENCE</scope>
    <source>
        <strain evidence="6">Hsosn_3</strain>
        <tissue evidence="6">Leaf</tissue>
    </source>
</reference>
<name>A0AAD8GR09_9APIA</name>